<gene>
    <name evidence="1" type="ORF">J2Z65_002800</name>
</gene>
<evidence type="ECO:0000313" key="2">
    <source>
        <dbReference type="Proteomes" id="UP001519344"/>
    </source>
</evidence>
<proteinExistence type="predicted"/>
<dbReference type="EMBL" id="JAGGKV010000006">
    <property type="protein sequence ID" value="MBP1963581.1"/>
    <property type="molecule type" value="Genomic_DNA"/>
</dbReference>
<comment type="caution">
    <text evidence="1">The sequence shown here is derived from an EMBL/GenBank/DDBJ whole genome shotgun (WGS) entry which is preliminary data.</text>
</comment>
<organism evidence="1 2">
    <name type="scientific">Paenibacillus aceris</name>
    <dbReference type="NCBI Taxonomy" id="869555"/>
    <lineage>
        <taxon>Bacteria</taxon>
        <taxon>Bacillati</taxon>
        <taxon>Bacillota</taxon>
        <taxon>Bacilli</taxon>
        <taxon>Bacillales</taxon>
        <taxon>Paenibacillaceae</taxon>
        <taxon>Paenibacillus</taxon>
    </lineage>
</organism>
<accession>A0ABS4HZ64</accession>
<evidence type="ECO:0000313" key="1">
    <source>
        <dbReference type="EMBL" id="MBP1963581.1"/>
    </source>
</evidence>
<sequence length="45" mass="5142">MRCCNDVFHRCSRGFPREQRLILKKGVQSRNSTLDTLSSISISNS</sequence>
<name>A0ABS4HZ64_9BACL</name>
<protein>
    <submittedName>
        <fullName evidence="1">Uncharacterized protein</fullName>
    </submittedName>
</protein>
<dbReference type="Proteomes" id="UP001519344">
    <property type="component" value="Unassembled WGS sequence"/>
</dbReference>
<keyword evidence="2" id="KW-1185">Reference proteome</keyword>
<reference evidence="1 2" key="1">
    <citation type="submission" date="2021-03" db="EMBL/GenBank/DDBJ databases">
        <title>Genomic Encyclopedia of Type Strains, Phase IV (KMG-IV): sequencing the most valuable type-strain genomes for metagenomic binning, comparative biology and taxonomic classification.</title>
        <authorList>
            <person name="Goeker M."/>
        </authorList>
    </citation>
    <scope>NUCLEOTIDE SEQUENCE [LARGE SCALE GENOMIC DNA]</scope>
    <source>
        <strain evidence="1 2">DSM 24950</strain>
    </source>
</reference>